<evidence type="ECO:0000313" key="4">
    <source>
        <dbReference type="EMBL" id="PCH61771.1"/>
    </source>
</evidence>
<dbReference type="InterPro" id="IPR051534">
    <property type="entry name" value="CBASS_pafABC_assoc_protein"/>
</dbReference>
<dbReference type="Gene3D" id="1.10.10.10">
    <property type="entry name" value="Winged helix-like DNA-binding domain superfamily/Winged helix DNA-binding domain"/>
    <property type="match status" value="1"/>
</dbReference>
<organism evidence="4 5">
    <name type="scientific">SAR86 cluster bacterium</name>
    <dbReference type="NCBI Taxonomy" id="2030880"/>
    <lineage>
        <taxon>Bacteria</taxon>
        <taxon>Pseudomonadati</taxon>
        <taxon>Pseudomonadota</taxon>
        <taxon>Gammaproteobacteria</taxon>
        <taxon>SAR86 cluster</taxon>
    </lineage>
</organism>
<dbReference type="InterPro" id="IPR001034">
    <property type="entry name" value="DeoR_HTH"/>
</dbReference>
<dbReference type="PANTHER" id="PTHR34580">
    <property type="match status" value="1"/>
</dbReference>
<dbReference type="PROSITE" id="PS52050">
    <property type="entry name" value="WYL"/>
    <property type="match status" value="1"/>
</dbReference>
<dbReference type="AlphaFoldDB" id="A0A2A4MNY8"/>
<dbReference type="Proteomes" id="UP000218172">
    <property type="component" value="Unassembled WGS sequence"/>
</dbReference>
<dbReference type="InterPro" id="IPR036390">
    <property type="entry name" value="WH_DNA-bd_sf"/>
</dbReference>
<dbReference type="EMBL" id="NVQR01000059">
    <property type="protein sequence ID" value="PCH61771.1"/>
    <property type="molecule type" value="Genomic_DNA"/>
</dbReference>
<dbReference type="GO" id="GO:0003700">
    <property type="term" value="F:DNA-binding transcription factor activity"/>
    <property type="evidence" value="ECO:0007669"/>
    <property type="project" value="InterPro"/>
</dbReference>
<evidence type="ECO:0000256" key="2">
    <source>
        <dbReference type="ARBA" id="ARBA00023163"/>
    </source>
</evidence>
<protein>
    <submittedName>
        <fullName evidence="4">DNA-binding transcriptional regulator</fullName>
    </submittedName>
</protein>
<dbReference type="Pfam" id="PF08279">
    <property type="entry name" value="HTH_11"/>
    <property type="match status" value="1"/>
</dbReference>
<dbReference type="PANTHER" id="PTHR34580:SF3">
    <property type="entry name" value="PROTEIN PAFB"/>
    <property type="match status" value="1"/>
</dbReference>
<evidence type="ECO:0000313" key="5">
    <source>
        <dbReference type="Proteomes" id="UP000218172"/>
    </source>
</evidence>
<proteinExistence type="predicted"/>
<dbReference type="GO" id="GO:0003677">
    <property type="term" value="F:DNA binding"/>
    <property type="evidence" value="ECO:0007669"/>
    <property type="project" value="UniProtKB-KW"/>
</dbReference>
<dbReference type="InterPro" id="IPR026881">
    <property type="entry name" value="WYL_dom"/>
</dbReference>
<dbReference type="SUPFAM" id="SSF46785">
    <property type="entry name" value="Winged helix' DNA-binding domain"/>
    <property type="match status" value="1"/>
</dbReference>
<name>A0A2A4MNY8_9GAMM</name>
<dbReference type="InterPro" id="IPR036388">
    <property type="entry name" value="WH-like_DNA-bd_sf"/>
</dbReference>
<keyword evidence="2" id="KW-0804">Transcription</keyword>
<dbReference type="InterPro" id="IPR013196">
    <property type="entry name" value="HTH_11"/>
</dbReference>
<keyword evidence="4" id="KW-0238">DNA-binding</keyword>
<dbReference type="SMART" id="SM00420">
    <property type="entry name" value="HTH_DEOR"/>
    <property type="match status" value="1"/>
</dbReference>
<accession>A0A2A4MNY8</accession>
<comment type="caution">
    <text evidence="4">The sequence shown here is derived from an EMBL/GenBank/DDBJ whole genome shotgun (WGS) entry which is preliminary data.</text>
</comment>
<evidence type="ECO:0000256" key="1">
    <source>
        <dbReference type="ARBA" id="ARBA00023015"/>
    </source>
</evidence>
<sequence>MRTLRLFSILDLLRSKRQAVSAESLAQSLNVSVRTIYRDMATLQDMGAPIRGEGGIGYQIEKGYFLPPMHFDPDELDALILGMRLVSARGDKSLSEAALRALGKINAVLADRHLDSFDKPLRAYSSQSYNKESLDFLSTLRLAIRQRNKLQMDYLDLSERASKRLVRPLGLTVFDKAWLLTAWCESRDDFRNFRVDRIQAVELQPGVFARERGKEFKDFLCTMEKDE</sequence>
<keyword evidence="1" id="KW-0805">Transcription regulation</keyword>
<evidence type="ECO:0000259" key="3">
    <source>
        <dbReference type="SMART" id="SM00420"/>
    </source>
</evidence>
<dbReference type="Pfam" id="PF13280">
    <property type="entry name" value="WYL"/>
    <property type="match status" value="1"/>
</dbReference>
<feature type="domain" description="HTH deoR-type" evidence="3">
    <location>
        <begin position="5"/>
        <end position="58"/>
    </location>
</feature>
<reference evidence="5" key="1">
    <citation type="submission" date="2017-08" db="EMBL/GenBank/DDBJ databases">
        <title>A dynamic microbial community with high functional redundancy inhabits the cold, oxic subseafloor aquifer.</title>
        <authorList>
            <person name="Tully B.J."/>
            <person name="Wheat C.G."/>
            <person name="Glazer B.T."/>
            <person name="Huber J.A."/>
        </authorList>
    </citation>
    <scope>NUCLEOTIDE SEQUENCE [LARGE SCALE GENOMIC DNA]</scope>
</reference>
<gene>
    <name evidence="4" type="ORF">COC19_04285</name>
</gene>